<evidence type="ECO:0000313" key="15">
    <source>
        <dbReference type="Proteomes" id="UP000190274"/>
    </source>
</evidence>
<feature type="transmembrane region" description="Helical" evidence="11 12">
    <location>
        <begin position="43"/>
        <end position="60"/>
    </location>
</feature>
<comment type="similarity">
    <text evidence="11">Belongs to the DHHC palmitoyltransferase family. PFA4 subfamily.</text>
</comment>
<evidence type="ECO:0000256" key="4">
    <source>
        <dbReference type="ARBA" id="ARBA00022824"/>
    </source>
</evidence>
<protein>
    <recommendedName>
        <fullName evidence="11">Palmitoyltransferase PFA4</fullName>
        <ecNumber evidence="11">2.3.1.225</ecNumber>
    </recommendedName>
    <alternativeName>
        <fullName evidence="11">Protein S-acyltransferase</fullName>
        <shortName evidence="11">PAT</shortName>
    </alternativeName>
    <alternativeName>
        <fullName evidence="11">Protein fatty acyltransferase 4</fullName>
    </alternativeName>
</protein>
<evidence type="ECO:0000256" key="6">
    <source>
        <dbReference type="ARBA" id="ARBA00023136"/>
    </source>
</evidence>
<dbReference type="GO" id="GO:0005789">
    <property type="term" value="C:endoplasmic reticulum membrane"/>
    <property type="evidence" value="ECO:0007669"/>
    <property type="project" value="UniProtKB-SubCell"/>
</dbReference>
<sequence length="379" mass="44373">MPIKLNPPWIGIAVPTFLIGFIGYSSHYFILSNFASKGQQWSFQFTLIMTWISYIMAIYTKPGNPPDEFTPGPRQWKNFCKKCKNFKPERTHHCKSCKQCVLVMDHHCPWTMNCVGYQNFPHFMRFLIWVIITTLFLEYLLLKRIIMLWQSRHSRIFVYKSELCLLTVNAPLNAFIWLTISLLFARCIVNQGLSGMTQIESWEQERIENLFYRKRLIPQLIENLREVFPEGSPMDVEGATELLVNRDVQLIDMVNFPYDRGFIKNLRFFMGPFYTWLIPWSVPTESGFTFQLNDLAMYDSSSPLEDRLMALPWPPDRGFLKLDVETNCSSSNLTVGNTRGETVLKKRLTEFQTDLGRVQWENEWGETLSDFGVDIEAEN</sequence>
<evidence type="ECO:0000313" key="14">
    <source>
        <dbReference type="EMBL" id="SCU80915.1"/>
    </source>
</evidence>
<dbReference type="PROSITE" id="PS50216">
    <property type="entry name" value="DHHC"/>
    <property type="match status" value="1"/>
</dbReference>
<dbReference type="InterPro" id="IPR001594">
    <property type="entry name" value="Palmitoyltrfase_DHHC"/>
</dbReference>
<keyword evidence="3 11" id="KW-0812">Transmembrane</keyword>
<feature type="active site" description="S-palmitoyl cysteine intermediate" evidence="11">
    <location>
        <position position="108"/>
    </location>
</feature>
<proteinExistence type="inferred from homology"/>
<comment type="function">
    <text evidence="11">Mediates the reversible addition of palmitate to target proteins, thereby regulating their membrane association and biological function.</text>
</comment>
<evidence type="ECO:0000256" key="2">
    <source>
        <dbReference type="ARBA" id="ARBA00022679"/>
    </source>
</evidence>
<evidence type="ECO:0000256" key="7">
    <source>
        <dbReference type="ARBA" id="ARBA00023139"/>
    </source>
</evidence>
<feature type="transmembrane region" description="Helical" evidence="11 12">
    <location>
        <begin position="12"/>
        <end position="31"/>
    </location>
</feature>
<dbReference type="STRING" id="1266660.A0A1G4IVL0"/>
<comment type="subcellular location">
    <subcellularLocation>
        <location evidence="11">Endoplasmic reticulum membrane</location>
        <topology evidence="11">Multi-pass membrane protein</topology>
    </subcellularLocation>
    <subcellularLocation>
        <location evidence="1">Membrane</location>
        <topology evidence="1">Multi-pass membrane protein</topology>
    </subcellularLocation>
</comment>
<evidence type="ECO:0000256" key="8">
    <source>
        <dbReference type="ARBA" id="ARBA00023288"/>
    </source>
</evidence>
<comment type="catalytic activity">
    <reaction evidence="10 11 12">
        <text>L-cysteinyl-[protein] + hexadecanoyl-CoA = S-hexadecanoyl-L-cysteinyl-[protein] + CoA</text>
        <dbReference type="Rhea" id="RHEA:36683"/>
        <dbReference type="Rhea" id="RHEA-COMP:10131"/>
        <dbReference type="Rhea" id="RHEA-COMP:11032"/>
        <dbReference type="ChEBI" id="CHEBI:29950"/>
        <dbReference type="ChEBI" id="CHEBI:57287"/>
        <dbReference type="ChEBI" id="CHEBI:57379"/>
        <dbReference type="ChEBI" id="CHEBI:74151"/>
        <dbReference type="EC" id="2.3.1.225"/>
    </reaction>
</comment>
<dbReference type="HAMAP" id="MF_03199">
    <property type="entry name" value="DHHC_PAT_PFA4"/>
    <property type="match status" value="1"/>
</dbReference>
<keyword evidence="4 11" id="KW-0256">Endoplasmic reticulum</keyword>
<feature type="transmembrane region" description="Helical" evidence="11 12">
    <location>
        <begin position="122"/>
        <end position="142"/>
    </location>
</feature>
<dbReference type="InterPro" id="IPR039859">
    <property type="entry name" value="PFA4/ZDH16/20/ERF2-like"/>
</dbReference>
<evidence type="ECO:0000256" key="12">
    <source>
        <dbReference type="RuleBase" id="RU079119"/>
    </source>
</evidence>
<dbReference type="OrthoDB" id="331948at2759"/>
<gene>
    <name evidence="11" type="primary">PFA4</name>
    <name evidence="14" type="ORF">LADA_0B10198G</name>
</gene>
<evidence type="ECO:0000256" key="10">
    <source>
        <dbReference type="ARBA" id="ARBA00048048"/>
    </source>
</evidence>
<comment type="domain">
    <text evidence="11 12">The DHHC domain is required for palmitoyltransferase activity.</text>
</comment>
<keyword evidence="5 11" id="KW-1133">Transmembrane helix</keyword>
<evidence type="ECO:0000256" key="11">
    <source>
        <dbReference type="HAMAP-Rule" id="MF_03199"/>
    </source>
</evidence>
<dbReference type="AlphaFoldDB" id="A0A1G4IVL0"/>
<feature type="domain" description="Palmitoyltransferase DHHC" evidence="13">
    <location>
        <begin position="77"/>
        <end position="204"/>
    </location>
</feature>
<feature type="transmembrane region" description="Helical" evidence="11 12">
    <location>
        <begin position="163"/>
        <end position="184"/>
    </location>
</feature>
<dbReference type="PANTHER" id="PTHR12246">
    <property type="entry name" value="PALMITOYLTRANSFERASE ZDHHC16"/>
    <property type="match status" value="1"/>
</dbReference>
<dbReference type="Proteomes" id="UP000190274">
    <property type="component" value="Chromosome B"/>
</dbReference>
<keyword evidence="8 11" id="KW-0449">Lipoprotein</keyword>
<accession>A0A1G4IVL0</accession>
<evidence type="ECO:0000259" key="13">
    <source>
        <dbReference type="Pfam" id="PF01529"/>
    </source>
</evidence>
<name>A0A1G4IVL0_9SACH</name>
<keyword evidence="15" id="KW-1185">Reference proteome</keyword>
<reference evidence="15" key="1">
    <citation type="submission" date="2016-03" db="EMBL/GenBank/DDBJ databases">
        <authorList>
            <person name="Devillers H."/>
        </authorList>
    </citation>
    <scope>NUCLEOTIDE SEQUENCE [LARGE SCALE GENOMIC DNA]</scope>
</reference>
<evidence type="ECO:0000256" key="9">
    <source>
        <dbReference type="ARBA" id="ARBA00023315"/>
    </source>
</evidence>
<keyword evidence="7 11" id="KW-0564">Palmitate</keyword>
<dbReference type="Pfam" id="PF01529">
    <property type="entry name" value="DHHC"/>
    <property type="match status" value="1"/>
</dbReference>
<dbReference type="EC" id="2.3.1.225" evidence="11"/>
<keyword evidence="9 11" id="KW-0012">Acyltransferase</keyword>
<evidence type="ECO:0000256" key="5">
    <source>
        <dbReference type="ARBA" id="ARBA00022989"/>
    </source>
</evidence>
<dbReference type="EMBL" id="LT598456">
    <property type="protein sequence ID" value="SCU80915.1"/>
    <property type="molecule type" value="Genomic_DNA"/>
</dbReference>
<evidence type="ECO:0000256" key="3">
    <source>
        <dbReference type="ARBA" id="ARBA00022692"/>
    </source>
</evidence>
<dbReference type="InterPro" id="IPR033682">
    <property type="entry name" value="PFA4"/>
</dbReference>
<keyword evidence="2 11" id="KW-0808">Transferase</keyword>
<evidence type="ECO:0000256" key="1">
    <source>
        <dbReference type="ARBA" id="ARBA00004141"/>
    </source>
</evidence>
<keyword evidence="6 11" id="KW-0472">Membrane</keyword>
<dbReference type="GO" id="GO:0019706">
    <property type="term" value="F:protein-cysteine S-palmitoyltransferase activity"/>
    <property type="evidence" value="ECO:0007669"/>
    <property type="project" value="UniProtKB-UniRule"/>
</dbReference>
<organism evidence="14 15">
    <name type="scientific">Lachancea dasiensis</name>
    <dbReference type="NCBI Taxonomy" id="1072105"/>
    <lineage>
        <taxon>Eukaryota</taxon>
        <taxon>Fungi</taxon>
        <taxon>Dikarya</taxon>
        <taxon>Ascomycota</taxon>
        <taxon>Saccharomycotina</taxon>
        <taxon>Saccharomycetes</taxon>
        <taxon>Saccharomycetales</taxon>
        <taxon>Saccharomycetaceae</taxon>
        <taxon>Lachancea</taxon>
    </lineage>
</organism>